<feature type="transmembrane region" description="Helical" evidence="2">
    <location>
        <begin position="167"/>
        <end position="190"/>
    </location>
</feature>
<feature type="region of interest" description="Disordered" evidence="1">
    <location>
        <begin position="676"/>
        <end position="735"/>
    </location>
</feature>
<feature type="region of interest" description="Disordered" evidence="1">
    <location>
        <begin position="753"/>
        <end position="816"/>
    </location>
</feature>
<keyword evidence="2" id="KW-0472">Membrane</keyword>
<feature type="compositionally biased region" description="Low complexity" evidence="1">
    <location>
        <begin position="211"/>
        <end position="231"/>
    </location>
</feature>
<dbReference type="Proteomes" id="UP001054857">
    <property type="component" value="Unassembled WGS sequence"/>
</dbReference>
<feature type="compositionally biased region" description="Polar residues" evidence="1">
    <location>
        <begin position="297"/>
        <end position="315"/>
    </location>
</feature>
<keyword evidence="2" id="KW-1133">Transmembrane helix</keyword>
<evidence type="ECO:0000313" key="4">
    <source>
        <dbReference type="Proteomes" id="UP001054857"/>
    </source>
</evidence>
<keyword evidence="4" id="KW-1185">Reference proteome</keyword>
<evidence type="ECO:0000313" key="3">
    <source>
        <dbReference type="EMBL" id="GFR47663.1"/>
    </source>
</evidence>
<feature type="compositionally biased region" description="Low complexity" evidence="1">
    <location>
        <begin position="806"/>
        <end position="816"/>
    </location>
</feature>
<feature type="non-terminal residue" evidence="3">
    <location>
        <position position="1"/>
    </location>
</feature>
<evidence type="ECO:0000256" key="2">
    <source>
        <dbReference type="SAM" id="Phobius"/>
    </source>
</evidence>
<dbReference type="AlphaFoldDB" id="A0AAD3DW06"/>
<evidence type="ECO:0000256" key="1">
    <source>
        <dbReference type="SAM" id="MobiDB-lite"/>
    </source>
</evidence>
<feature type="compositionally biased region" description="Low complexity" evidence="1">
    <location>
        <begin position="56"/>
        <end position="72"/>
    </location>
</feature>
<feature type="compositionally biased region" description="Basic residues" evidence="1">
    <location>
        <begin position="685"/>
        <end position="694"/>
    </location>
</feature>
<reference evidence="3 4" key="1">
    <citation type="journal article" date="2021" name="Sci. Rep.">
        <title>Genome sequencing of the multicellular alga Astrephomene provides insights into convergent evolution of germ-soma differentiation.</title>
        <authorList>
            <person name="Yamashita S."/>
            <person name="Yamamoto K."/>
            <person name="Matsuzaki R."/>
            <person name="Suzuki S."/>
            <person name="Yamaguchi H."/>
            <person name="Hirooka S."/>
            <person name="Minakuchi Y."/>
            <person name="Miyagishima S."/>
            <person name="Kawachi M."/>
            <person name="Toyoda A."/>
            <person name="Nozaki H."/>
        </authorList>
    </citation>
    <scope>NUCLEOTIDE SEQUENCE [LARGE SCALE GENOMIC DNA]</scope>
    <source>
        <strain evidence="3 4">NIES-4017</strain>
    </source>
</reference>
<protein>
    <submittedName>
        <fullName evidence="3">Uncharacterized protein</fullName>
    </submittedName>
</protein>
<sequence>MVLANITSSMAWFLEDVSLLRTALRIMAHAIPLPSSSACGDEGGAAGEQPRGSNQPGTSAGPAAVAAAGSSPSQPLAVPGTVTSRALVPLAGILGAALASDYAPTTKAASMFCLETPPLIFLIFLTLPHSMRRFRWVTLQMASGVACAAGALACWENYMSFEWDLAILRSLMVLGFVSVPLLTVTLAVTWEMGISSWRAWLHGRQQPPPTADSSATADPAAATVTGAASSPNATAIQAERDGDDPAEHERGSRRLRSRSCSPTLLPSPRPVTTQPVNAAAPPPLVPSPAATAGLNLYDNNGMPTATNQPSPQFSAAASGDNCHCHLGSSDPGCPDSSSTTTNNAPAVLYPARRRARVKRRSAAVVKDQDASATGPVASFSEGRWGEFEEIFPGGGVRLVLRDPPAGMAVMLPAKRTAPMEPPMEFTFNGQVFVREDEATLAEAVQASRAYAAPVSVNAGAVPAMTTSGVTAAPDHGGASHVGACCPAAPITAATHGSADPVASQRAGIAASHVHQAGSFPPDRTPESFAELVDALSPLSVSITPASAVLSGLGGAPTAPTAASQSPSFFGPANSTPAPPVMAPAAPTDIPAAVASSHVTQPQDPSADAVPAAAPVQLPASGLPAGQGEGRVLRRRRKGAAPAPPLAAQPQSAAEVAAAEARANAIAAELLAEEERERALREQARSRKGAGKRKQQAAAAARGAAGGNAAGREAEKEQEQVASEEDEEGLQMGPRSGANRFTAVAAVAAGTAAKGSAQRRQQQQQRAAEGTAVAAAASAAVGDEPDGWCTVSVGAGKKRAGGGGSNRAGVSSACGAG</sequence>
<feature type="region of interest" description="Disordered" evidence="1">
    <location>
        <begin position="39"/>
        <end position="72"/>
    </location>
</feature>
<accession>A0AAD3DW06</accession>
<keyword evidence="2" id="KW-0812">Transmembrane</keyword>
<feature type="compositionally biased region" description="Basic and acidic residues" evidence="1">
    <location>
        <begin position="238"/>
        <end position="252"/>
    </location>
</feature>
<feature type="compositionally biased region" description="Low complexity" evidence="1">
    <location>
        <begin position="555"/>
        <end position="567"/>
    </location>
</feature>
<organism evidence="3 4">
    <name type="scientific">Astrephomene gubernaculifera</name>
    <dbReference type="NCBI Taxonomy" id="47775"/>
    <lineage>
        <taxon>Eukaryota</taxon>
        <taxon>Viridiplantae</taxon>
        <taxon>Chlorophyta</taxon>
        <taxon>core chlorophytes</taxon>
        <taxon>Chlorophyceae</taxon>
        <taxon>CS clade</taxon>
        <taxon>Chlamydomonadales</taxon>
        <taxon>Astrephomenaceae</taxon>
        <taxon>Astrephomene</taxon>
    </lineage>
</organism>
<dbReference type="EMBL" id="BMAR01000019">
    <property type="protein sequence ID" value="GFR47663.1"/>
    <property type="molecule type" value="Genomic_DNA"/>
</dbReference>
<feature type="region of interest" description="Disordered" evidence="1">
    <location>
        <begin position="617"/>
        <end position="653"/>
    </location>
</feature>
<feature type="region of interest" description="Disordered" evidence="1">
    <location>
        <begin position="550"/>
        <end position="585"/>
    </location>
</feature>
<feature type="region of interest" description="Disordered" evidence="1">
    <location>
        <begin position="205"/>
        <end position="318"/>
    </location>
</feature>
<feature type="compositionally biased region" description="Low complexity" evidence="1">
    <location>
        <begin position="753"/>
        <end position="779"/>
    </location>
</feature>
<proteinExistence type="predicted"/>
<comment type="caution">
    <text evidence="3">The sequence shown here is derived from an EMBL/GenBank/DDBJ whole genome shotgun (WGS) entry which is preliminary data.</text>
</comment>
<gene>
    <name evidence="3" type="ORF">Agub_g9407</name>
</gene>
<feature type="transmembrane region" description="Helical" evidence="2">
    <location>
        <begin position="134"/>
        <end position="155"/>
    </location>
</feature>
<name>A0AAD3DW06_9CHLO</name>